<dbReference type="NCBIfam" id="TIGR02227">
    <property type="entry name" value="sigpep_I_bact"/>
    <property type="match status" value="1"/>
</dbReference>
<sequence>MTPELFNLLKWILSGILAVVAGLSINAYGERPSHRGQKIAAIGIGVLAGLLGAWLNAVEMSQGEPQPNSVYASLGLSGGFALPALAYLLRLYGQSREREAESELRRQLLERISKEVEDRRQDALDQLYHIPRSGIKHSSASSGVFRPIQLLVENHTRLLDVSISNLFVQEDVREQLLILGEPGSGKTTELLGLANTLCQRAEKDPQAPIPIIFEWSDWRPSRKAIDAGTLNRWMVEQLQLKYGLDPQLSQDLLHRNRILPLLDGLDELQNFMAEAILAVNAMQEDKKEQHFGLVICSRAREYKDCPENLRLRTAVELKPLDKNAIKNYLHHREASHLWPVLNASPKGWLKLAKTPLLLDLMPQAYPAPLVPDCPASAGEAACRHRLFEDYSHRQLAQEDNLGYSEEESRRYLQRLAQILRRQGQTEFLIEEMQPDWLETPTQKRLFNWGTRLIEWLILWLIGGTTSLLILILSYDLRYGLSYGLTQWLNFGLSYGLIFVPIFLLIGSNQNNINLTESFDFSLLKLNVKKYTQYVALFVFGFMIIGRLTYGKNYGLIGGLVFGLIFGLIFIISSALRAKLKVRSYPNQGVWESLKKSIIFSGMSVLAWMVGFSFIYYLWLRAVQEPRVGSLGAVVVGSIGIGLFTGTMLGGLKSVFQHVLLRWILFQNRAIPWNYAHFLNYASQRNLLKQSGGRFRFYHDLLREHFAGEDTERLQLALAAPSRPWLNWTLAVMLFLGWLLFTRNIQTVALDTAMMMSPTLEVQDQVLTDDITYGDRTLKRGDIIIFKSPNTSANAEEQVYSRRILGLPHETVEIRQGQAWINHRPLDSLPLPPGYERDSFTLGADEYFVVGDNHEVEELEGFAEIVSRPRIQAQVLLRIAPLSRFGRLDE</sequence>
<dbReference type="SUPFAM" id="SSF52540">
    <property type="entry name" value="P-loop containing nucleoside triphosphate hydrolases"/>
    <property type="match status" value="1"/>
</dbReference>
<reference evidence="5" key="1">
    <citation type="submission" date="2022-06" db="EMBL/GenBank/DDBJ databases">
        <title>Genome sequence of Phormidium yuhuli AB48 isolated from an industrial photobioreactor environment.</title>
        <authorList>
            <person name="Qiu Y."/>
            <person name="Noonan A.J.C."/>
            <person name="Dofher K."/>
            <person name="Koch M."/>
            <person name="Kieft B."/>
            <person name="Lin X."/>
            <person name="Ziels R.M."/>
            <person name="Hallam S.J."/>
        </authorList>
    </citation>
    <scope>NUCLEOTIDE SEQUENCE</scope>
    <source>
        <strain evidence="5">AB48</strain>
    </source>
</reference>
<dbReference type="SUPFAM" id="SSF51306">
    <property type="entry name" value="LexA/Signal peptidase"/>
    <property type="match status" value="1"/>
</dbReference>
<evidence type="ECO:0000256" key="2">
    <source>
        <dbReference type="ARBA" id="ARBA00009370"/>
    </source>
</evidence>
<keyword evidence="3" id="KW-0645">Protease</keyword>
<keyword evidence="3 5" id="KW-0378">Hydrolase</keyword>
<evidence type="ECO:0000256" key="1">
    <source>
        <dbReference type="ARBA" id="ARBA00004401"/>
    </source>
</evidence>
<feature type="transmembrane region" description="Helical" evidence="3">
    <location>
        <begin position="70"/>
        <end position="89"/>
    </location>
</feature>
<dbReference type="Gene3D" id="3.40.50.300">
    <property type="entry name" value="P-loop containing nucleotide triphosphate hydrolases"/>
    <property type="match status" value="1"/>
</dbReference>
<dbReference type="GO" id="GO:0009003">
    <property type="term" value="F:signal peptidase activity"/>
    <property type="evidence" value="ECO:0007669"/>
    <property type="project" value="UniProtKB-EC"/>
</dbReference>
<comment type="similarity">
    <text evidence="2 3">Belongs to the peptidase S26 family.</text>
</comment>
<evidence type="ECO:0000256" key="3">
    <source>
        <dbReference type="RuleBase" id="RU362042"/>
    </source>
</evidence>
<dbReference type="InterPro" id="IPR007111">
    <property type="entry name" value="NACHT_NTPase"/>
</dbReference>
<keyword evidence="3" id="KW-1133">Transmembrane helix</keyword>
<feature type="domain" description="NACHT" evidence="4">
    <location>
        <begin position="174"/>
        <end position="268"/>
    </location>
</feature>
<organism evidence="5 6">
    <name type="scientific">Phormidium yuhuli AB48</name>
    <dbReference type="NCBI Taxonomy" id="2940671"/>
    <lineage>
        <taxon>Bacteria</taxon>
        <taxon>Bacillati</taxon>
        <taxon>Cyanobacteriota</taxon>
        <taxon>Cyanophyceae</taxon>
        <taxon>Oscillatoriophycideae</taxon>
        <taxon>Oscillatoriales</taxon>
        <taxon>Oscillatoriaceae</taxon>
        <taxon>Phormidium</taxon>
        <taxon>Phormidium yuhuli</taxon>
    </lineage>
</organism>
<comment type="catalytic activity">
    <reaction evidence="3">
        <text>Cleavage of hydrophobic, N-terminal signal or leader sequences from secreted and periplasmic proteins.</text>
        <dbReference type="EC" id="3.4.21.89"/>
    </reaction>
</comment>
<proteinExistence type="inferred from homology"/>
<dbReference type="PROSITE" id="PS50837">
    <property type="entry name" value="NACHT"/>
    <property type="match status" value="1"/>
</dbReference>
<dbReference type="EC" id="3.4.21.89" evidence="3"/>
<keyword evidence="3" id="KW-0472">Membrane</keyword>
<dbReference type="PANTHER" id="PTHR43390">
    <property type="entry name" value="SIGNAL PEPTIDASE I"/>
    <property type="match status" value="1"/>
</dbReference>
<comment type="caution">
    <text evidence="3">Lacks conserved residue(s) required for the propagation of feature annotation.</text>
</comment>
<feature type="transmembrane region" description="Helical" evidence="3">
    <location>
        <begin position="530"/>
        <end position="549"/>
    </location>
</feature>
<dbReference type="InterPro" id="IPR019533">
    <property type="entry name" value="Peptidase_S26"/>
</dbReference>
<feature type="transmembrane region" description="Helical" evidence="3">
    <location>
        <begin position="724"/>
        <end position="740"/>
    </location>
</feature>
<protein>
    <recommendedName>
        <fullName evidence="3">Signal peptidase I</fullName>
        <ecNumber evidence="3">3.4.21.89</ecNumber>
    </recommendedName>
</protein>
<feature type="transmembrane region" description="Helical" evidence="3">
    <location>
        <begin position="452"/>
        <end position="474"/>
    </location>
</feature>
<comment type="subcellular location">
    <subcellularLocation>
        <location evidence="1">Cell membrane</location>
        <topology evidence="1">Single-pass type II membrane protein</topology>
    </subcellularLocation>
    <subcellularLocation>
        <location evidence="3">Membrane</location>
        <topology evidence="3">Single-pass type II membrane protein</topology>
    </subcellularLocation>
</comment>
<feature type="transmembrane region" description="Helical" evidence="3">
    <location>
        <begin position="555"/>
        <end position="575"/>
    </location>
</feature>
<dbReference type="PANTHER" id="PTHR43390:SF1">
    <property type="entry name" value="CHLOROPLAST PROCESSING PEPTIDASE"/>
    <property type="match status" value="1"/>
</dbReference>
<dbReference type="InterPro" id="IPR000223">
    <property type="entry name" value="Pept_S26A_signal_pept_1"/>
</dbReference>
<evidence type="ECO:0000313" key="5">
    <source>
        <dbReference type="EMBL" id="USR92029.1"/>
    </source>
</evidence>
<evidence type="ECO:0000259" key="4">
    <source>
        <dbReference type="PROSITE" id="PS50837"/>
    </source>
</evidence>
<feature type="transmembrane region" description="Helical" evidence="3">
    <location>
        <begin position="39"/>
        <end position="58"/>
    </location>
</feature>
<feature type="transmembrane region" description="Helical" evidence="3">
    <location>
        <begin position="6"/>
        <end position="27"/>
    </location>
</feature>
<dbReference type="Gene3D" id="2.10.109.10">
    <property type="entry name" value="Umud Fragment, subunit A"/>
    <property type="match status" value="1"/>
</dbReference>
<dbReference type="Pfam" id="PF10502">
    <property type="entry name" value="Peptidase_S26"/>
    <property type="match status" value="1"/>
</dbReference>
<keyword evidence="3" id="KW-0812">Transmembrane</keyword>
<dbReference type="Pfam" id="PF05729">
    <property type="entry name" value="NACHT"/>
    <property type="match status" value="1"/>
</dbReference>
<name>A0ABY5AS30_9CYAN</name>
<evidence type="ECO:0000313" key="6">
    <source>
        <dbReference type="Proteomes" id="UP001056708"/>
    </source>
</evidence>
<dbReference type="InterPro" id="IPR036286">
    <property type="entry name" value="LexA/Signal_pep-like_sf"/>
</dbReference>
<feature type="transmembrane region" description="Helical" evidence="3">
    <location>
        <begin position="486"/>
        <end position="505"/>
    </location>
</feature>
<keyword evidence="6" id="KW-1185">Reference proteome</keyword>
<dbReference type="InterPro" id="IPR027417">
    <property type="entry name" value="P-loop_NTPase"/>
</dbReference>
<dbReference type="RefSeq" id="WP_252664108.1">
    <property type="nucleotide sequence ID" value="NZ_CP098611.1"/>
</dbReference>
<dbReference type="EMBL" id="CP098611">
    <property type="protein sequence ID" value="USR92029.1"/>
    <property type="molecule type" value="Genomic_DNA"/>
</dbReference>
<dbReference type="CDD" id="cd06530">
    <property type="entry name" value="S26_SPase_I"/>
    <property type="match status" value="1"/>
</dbReference>
<gene>
    <name evidence="5" type="primary">lepB</name>
    <name evidence="5" type="ORF">NEA10_04710</name>
</gene>
<accession>A0ABY5AS30</accession>
<feature type="transmembrane region" description="Helical" evidence="3">
    <location>
        <begin position="596"/>
        <end position="618"/>
    </location>
</feature>
<dbReference type="Proteomes" id="UP001056708">
    <property type="component" value="Chromosome"/>
</dbReference>
<feature type="transmembrane region" description="Helical" evidence="3">
    <location>
        <begin position="630"/>
        <end position="651"/>
    </location>
</feature>